<evidence type="ECO:0000313" key="2">
    <source>
        <dbReference type="Proteomes" id="UP000214603"/>
    </source>
</evidence>
<dbReference type="Pfam" id="PF01019">
    <property type="entry name" value="G_glu_transpept"/>
    <property type="match status" value="1"/>
</dbReference>
<dbReference type="OrthoDB" id="5297205at2"/>
<name>A0A225M827_9BURK</name>
<dbReference type="EMBL" id="NJIH01000009">
    <property type="protein sequence ID" value="OWT57484.1"/>
    <property type="molecule type" value="Genomic_DNA"/>
</dbReference>
<comment type="caution">
    <text evidence="1">The sequence shown here is derived from an EMBL/GenBank/DDBJ whole genome shotgun (WGS) entry which is preliminary data.</text>
</comment>
<dbReference type="PRINTS" id="PR01210">
    <property type="entry name" value="GGTRANSPTASE"/>
</dbReference>
<keyword evidence="1" id="KW-0808">Transferase</keyword>
<sequence>MELFDWINPYPTTRTPVFARNVVSTSHPLAAQAGLRMLLRGGNAVDAALAAAATIVLVEPVSCGIGGDCFAILWDGKKLHGLNSSGTAPAAWNVQYFKRKYGVDGNGLAIQPKRGWDSATVPGVVAGWAALHDKFGKLPFEDLFEPAIEIAERGFAVPPIVAGKWAAAAEELHSQPGYAQTFMPKGRAPRIGELFRNPGAAYTLRRIAQSRGRDFYEGELAEKIVAFSRETGGSFTLDDLRGYRPEWVEPLSKNYRGYTVHEIPPNGQGIAALMALGMVEHFDLRNMPVDSVASQHVQIEAMKLAFADLYRYVSDPRSMDVTPAQMLDDNYLQSRAKLIRLDRAGDFQAGRPHSGGTIYLSAADEHGMMISFIQSNYMGFGSGVVVPDTGISLQNRGVGFSMDPASPNVVGAGKRPFHTIIPGFLTREGRPVMSFGVMGGDIQPQGHLQTIVRMLDYHQQPQAACDAPRWKVNRDFTLDMERNMNADTVQGLKDLGHKMKSIYDPYMDFGSGQFIWRLSDNDPDHGYVAASDSRRDGLAAGF</sequence>
<dbReference type="InterPro" id="IPR043138">
    <property type="entry name" value="GGT_lsub"/>
</dbReference>
<dbReference type="GO" id="GO:0016740">
    <property type="term" value="F:transferase activity"/>
    <property type="evidence" value="ECO:0007669"/>
    <property type="project" value="UniProtKB-KW"/>
</dbReference>
<dbReference type="PANTHER" id="PTHR43881">
    <property type="entry name" value="GAMMA-GLUTAMYLTRANSPEPTIDASE (AFU_ORTHOLOGUE AFUA_4G13580)"/>
    <property type="match status" value="1"/>
</dbReference>
<proteinExistence type="predicted"/>
<dbReference type="InterPro" id="IPR052896">
    <property type="entry name" value="GGT-like_enzyme"/>
</dbReference>
<dbReference type="Gene3D" id="3.60.20.40">
    <property type="match status" value="1"/>
</dbReference>
<keyword evidence="2" id="KW-1185">Reference proteome</keyword>
<gene>
    <name evidence="1" type="ORF">CEY11_16380</name>
</gene>
<protein>
    <submittedName>
        <fullName evidence="1">Gamma-glutamyltransferase</fullName>
    </submittedName>
</protein>
<accession>A0A225M827</accession>
<dbReference type="PANTHER" id="PTHR43881:SF1">
    <property type="entry name" value="GAMMA-GLUTAMYLTRANSPEPTIDASE (AFU_ORTHOLOGUE AFUA_4G13580)"/>
    <property type="match status" value="1"/>
</dbReference>
<dbReference type="Gene3D" id="1.10.246.130">
    <property type="match status" value="1"/>
</dbReference>
<dbReference type="InterPro" id="IPR043137">
    <property type="entry name" value="GGT_ssub_C"/>
</dbReference>
<dbReference type="AlphaFoldDB" id="A0A225M827"/>
<reference evidence="2" key="1">
    <citation type="submission" date="2017-06" db="EMBL/GenBank/DDBJ databases">
        <title>Herbaspirillum phytohormonus sp. nov., isolated from the root nodule of Robinia pseudoacacia in lead-zinc mine.</title>
        <authorList>
            <person name="Fan M."/>
            <person name="Lin Y."/>
        </authorList>
    </citation>
    <scope>NUCLEOTIDE SEQUENCE [LARGE SCALE GENOMIC DNA]</scope>
    <source>
        <strain evidence="2">SC-089</strain>
    </source>
</reference>
<evidence type="ECO:0000313" key="1">
    <source>
        <dbReference type="EMBL" id="OWT57484.1"/>
    </source>
</evidence>
<dbReference type="RefSeq" id="WP_088604488.1">
    <property type="nucleotide sequence ID" value="NZ_NJIH01000009.1"/>
</dbReference>
<organism evidence="1 2">
    <name type="scientific">Candidimonas nitroreducens</name>
    <dbReference type="NCBI Taxonomy" id="683354"/>
    <lineage>
        <taxon>Bacteria</taxon>
        <taxon>Pseudomonadati</taxon>
        <taxon>Pseudomonadota</taxon>
        <taxon>Betaproteobacteria</taxon>
        <taxon>Burkholderiales</taxon>
        <taxon>Alcaligenaceae</taxon>
        <taxon>Candidimonas</taxon>
    </lineage>
</organism>
<dbReference type="SUPFAM" id="SSF56235">
    <property type="entry name" value="N-terminal nucleophile aminohydrolases (Ntn hydrolases)"/>
    <property type="match status" value="1"/>
</dbReference>
<dbReference type="InterPro" id="IPR029055">
    <property type="entry name" value="Ntn_hydrolases_N"/>
</dbReference>
<dbReference type="Proteomes" id="UP000214603">
    <property type="component" value="Unassembled WGS sequence"/>
</dbReference>